<evidence type="ECO:0000313" key="1">
    <source>
        <dbReference type="EMBL" id="PHT29551.1"/>
    </source>
</evidence>
<evidence type="ECO:0000313" key="2">
    <source>
        <dbReference type="Proteomes" id="UP000224567"/>
    </source>
</evidence>
<reference evidence="1 2" key="1">
    <citation type="journal article" date="2017" name="Genome Biol.">
        <title>New reference genome sequences of hot pepper reveal the massive evolution of plant disease-resistance genes by retroduplication.</title>
        <authorList>
            <person name="Kim S."/>
            <person name="Park J."/>
            <person name="Yeom S.I."/>
            <person name="Kim Y.M."/>
            <person name="Seo E."/>
            <person name="Kim K.T."/>
            <person name="Kim M.S."/>
            <person name="Lee J.M."/>
            <person name="Cheong K."/>
            <person name="Shin H.S."/>
            <person name="Kim S.B."/>
            <person name="Han K."/>
            <person name="Lee J."/>
            <person name="Park M."/>
            <person name="Lee H.A."/>
            <person name="Lee H.Y."/>
            <person name="Lee Y."/>
            <person name="Oh S."/>
            <person name="Lee J.H."/>
            <person name="Choi E."/>
            <person name="Choi E."/>
            <person name="Lee S.E."/>
            <person name="Jeon J."/>
            <person name="Kim H."/>
            <person name="Choi G."/>
            <person name="Song H."/>
            <person name="Lee J."/>
            <person name="Lee S.C."/>
            <person name="Kwon J.K."/>
            <person name="Lee H.Y."/>
            <person name="Koo N."/>
            <person name="Hong Y."/>
            <person name="Kim R.W."/>
            <person name="Kang W.H."/>
            <person name="Huh J.H."/>
            <person name="Kang B.C."/>
            <person name="Yang T.J."/>
            <person name="Lee Y.H."/>
            <person name="Bennetzen J.L."/>
            <person name="Choi D."/>
        </authorList>
    </citation>
    <scope>NUCLEOTIDE SEQUENCE [LARGE SCALE GENOMIC DNA]</scope>
    <source>
        <strain evidence="2">cv. PBC81</strain>
    </source>
</reference>
<dbReference type="STRING" id="33114.A0A2G2V985"/>
<reference evidence="2" key="2">
    <citation type="journal article" date="2017" name="J. Anim. Genet.">
        <title>Multiple reference genome sequences of hot pepper reveal the massive evolution of plant disease resistance genes by retroduplication.</title>
        <authorList>
            <person name="Kim S."/>
            <person name="Park J."/>
            <person name="Yeom S.-I."/>
            <person name="Kim Y.-M."/>
            <person name="Seo E."/>
            <person name="Kim K.-T."/>
            <person name="Kim M.-S."/>
            <person name="Lee J.M."/>
            <person name="Cheong K."/>
            <person name="Shin H.-S."/>
            <person name="Kim S.-B."/>
            <person name="Han K."/>
            <person name="Lee J."/>
            <person name="Park M."/>
            <person name="Lee H.-A."/>
            <person name="Lee H.-Y."/>
            <person name="Lee Y."/>
            <person name="Oh S."/>
            <person name="Lee J.H."/>
            <person name="Choi E."/>
            <person name="Choi E."/>
            <person name="Lee S.E."/>
            <person name="Jeon J."/>
            <person name="Kim H."/>
            <person name="Choi G."/>
            <person name="Song H."/>
            <person name="Lee J."/>
            <person name="Lee S.-C."/>
            <person name="Kwon J.-K."/>
            <person name="Lee H.-Y."/>
            <person name="Koo N."/>
            <person name="Hong Y."/>
            <person name="Kim R.W."/>
            <person name="Kang W.-H."/>
            <person name="Huh J.H."/>
            <person name="Kang B.-C."/>
            <person name="Yang T.-J."/>
            <person name="Lee Y.-H."/>
            <person name="Bennetzen J.L."/>
            <person name="Choi D."/>
        </authorList>
    </citation>
    <scope>NUCLEOTIDE SEQUENCE [LARGE SCALE GENOMIC DNA]</scope>
    <source>
        <strain evidence="2">cv. PBC81</strain>
    </source>
</reference>
<gene>
    <name evidence="1" type="ORF">CQW23_30842</name>
</gene>
<proteinExistence type="predicted"/>
<organism evidence="1 2">
    <name type="scientific">Capsicum baccatum</name>
    <name type="common">Peruvian pepper</name>
    <dbReference type="NCBI Taxonomy" id="33114"/>
    <lineage>
        <taxon>Eukaryota</taxon>
        <taxon>Viridiplantae</taxon>
        <taxon>Streptophyta</taxon>
        <taxon>Embryophyta</taxon>
        <taxon>Tracheophyta</taxon>
        <taxon>Spermatophyta</taxon>
        <taxon>Magnoliopsida</taxon>
        <taxon>eudicotyledons</taxon>
        <taxon>Gunneridae</taxon>
        <taxon>Pentapetalae</taxon>
        <taxon>asterids</taxon>
        <taxon>lamiids</taxon>
        <taxon>Solanales</taxon>
        <taxon>Solanaceae</taxon>
        <taxon>Solanoideae</taxon>
        <taxon>Capsiceae</taxon>
        <taxon>Capsicum</taxon>
    </lineage>
</organism>
<protein>
    <recommendedName>
        <fullName evidence="3">Calpain-type cysteine protease DEK1</fullName>
    </recommendedName>
</protein>
<keyword evidence="2" id="KW-1185">Reference proteome</keyword>
<comment type="caution">
    <text evidence="1">The sequence shown here is derived from an EMBL/GenBank/DDBJ whole genome shotgun (WGS) entry which is preliminary data.</text>
</comment>
<accession>A0A2G2V985</accession>
<dbReference type="AlphaFoldDB" id="A0A2G2V985"/>
<evidence type="ECO:0008006" key="3">
    <source>
        <dbReference type="Google" id="ProtNLM"/>
    </source>
</evidence>
<name>A0A2G2V985_CAPBA</name>
<sequence length="134" mass="14821">MTAAVRAVGGHSTGLAGAVCILDDEPTTSGRQCGQIDPTKNICWEFLVAGSEQGIEAGQVRLRLITKTDKQTTVKEWSISATSIADGRWHIITLTIDANWVKQLATWMEILMAARRVYHLEWLVAYGSWERMCG</sequence>
<dbReference type="Proteomes" id="UP000224567">
    <property type="component" value="Unassembled WGS sequence"/>
</dbReference>
<dbReference type="EMBL" id="MLFT02000098">
    <property type="protein sequence ID" value="PHT29551.1"/>
    <property type="molecule type" value="Genomic_DNA"/>
</dbReference>